<sequence>MSTENKYSVPELVSFVRQGDAVAYQQLYQRFAAKILRTCKKMYLCHQDAEEVVQEVFLKVWEKREGLDSSLSFNAYLFTIMRSSIFIRSRKQALEIAYKQYQLNYGVQVTCNTEEEMEFKELKLFSEKAIASLPKGQQEVFKLKFTEHLTAEEIALRLHLSKRTVENQLYKATKRLKQEFQSSELIPSDLFFLLLIF</sequence>
<dbReference type="SUPFAM" id="SSF88659">
    <property type="entry name" value="Sigma3 and sigma4 domains of RNA polymerase sigma factors"/>
    <property type="match status" value="1"/>
</dbReference>
<name>A0ABT8CD25_9BACT</name>
<feature type="domain" description="RNA polymerase sigma-70 region 2" evidence="7">
    <location>
        <begin position="27"/>
        <end position="92"/>
    </location>
</feature>
<keyword evidence="3 6" id="KW-0731">Sigma factor</keyword>
<comment type="similarity">
    <text evidence="1 6">Belongs to the sigma-70 factor family. ECF subfamily.</text>
</comment>
<keyword evidence="5 6" id="KW-0804">Transcription</keyword>
<dbReference type="InterPro" id="IPR007627">
    <property type="entry name" value="RNA_pol_sigma70_r2"/>
</dbReference>
<comment type="caution">
    <text evidence="9">The sequence shown here is derived from an EMBL/GenBank/DDBJ whole genome shotgun (WGS) entry which is preliminary data.</text>
</comment>
<dbReference type="InterPro" id="IPR013325">
    <property type="entry name" value="RNA_pol_sigma_r2"/>
</dbReference>
<dbReference type="InterPro" id="IPR000838">
    <property type="entry name" value="RNA_pol_sigma70_ECF_CS"/>
</dbReference>
<evidence type="ECO:0000259" key="8">
    <source>
        <dbReference type="Pfam" id="PF08281"/>
    </source>
</evidence>
<evidence type="ECO:0000313" key="9">
    <source>
        <dbReference type="EMBL" id="MDN3690302.1"/>
    </source>
</evidence>
<dbReference type="SUPFAM" id="SSF88946">
    <property type="entry name" value="Sigma2 domain of RNA polymerase sigma factors"/>
    <property type="match status" value="1"/>
</dbReference>
<dbReference type="Gene3D" id="1.10.1740.10">
    <property type="match status" value="1"/>
</dbReference>
<dbReference type="PANTHER" id="PTHR43133:SF46">
    <property type="entry name" value="RNA POLYMERASE SIGMA-70 FACTOR ECF SUBFAMILY"/>
    <property type="match status" value="1"/>
</dbReference>
<dbReference type="PANTHER" id="PTHR43133">
    <property type="entry name" value="RNA POLYMERASE ECF-TYPE SIGMA FACTO"/>
    <property type="match status" value="1"/>
</dbReference>
<evidence type="ECO:0000256" key="6">
    <source>
        <dbReference type="RuleBase" id="RU000716"/>
    </source>
</evidence>
<dbReference type="InterPro" id="IPR013324">
    <property type="entry name" value="RNA_pol_sigma_r3/r4-like"/>
</dbReference>
<dbReference type="Gene3D" id="1.10.10.10">
    <property type="entry name" value="Winged helix-like DNA-binding domain superfamily/Winged helix DNA-binding domain"/>
    <property type="match status" value="1"/>
</dbReference>
<evidence type="ECO:0000256" key="5">
    <source>
        <dbReference type="ARBA" id="ARBA00023163"/>
    </source>
</evidence>
<reference evidence="10" key="1">
    <citation type="journal article" date="2019" name="Int. J. Syst. Evol. Microbiol.">
        <title>The Global Catalogue of Microorganisms (GCM) 10K type strain sequencing project: providing services to taxonomists for standard genome sequencing and annotation.</title>
        <authorList>
            <consortium name="The Broad Institute Genomics Platform"/>
            <consortium name="The Broad Institute Genome Sequencing Center for Infectious Disease"/>
            <person name="Wu L."/>
            <person name="Ma J."/>
        </authorList>
    </citation>
    <scope>NUCLEOTIDE SEQUENCE [LARGE SCALE GENOMIC DNA]</scope>
    <source>
        <strain evidence="10">CECT 7706</strain>
    </source>
</reference>
<evidence type="ECO:0000313" key="10">
    <source>
        <dbReference type="Proteomes" id="UP001236663"/>
    </source>
</evidence>
<dbReference type="InterPro" id="IPR036388">
    <property type="entry name" value="WH-like_DNA-bd_sf"/>
</dbReference>
<dbReference type="InterPro" id="IPR039425">
    <property type="entry name" value="RNA_pol_sigma-70-like"/>
</dbReference>
<dbReference type="Pfam" id="PF08281">
    <property type="entry name" value="Sigma70_r4_2"/>
    <property type="match status" value="1"/>
</dbReference>
<dbReference type="InterPro" id="IPR014284">
    <property type="entry name" value="RNA_pol_sigma-70_dom"/>
</dbReference>
<evidence type="ECO:0000256" key="1">
    <source>
        <dbReference type="ARBA" id="ARBA00010641"/>
    </source>
</evidence>
<dbReference type="NCBIfam" id="TIGR02937">
    <property type="entry name" value="sigma70-ECF"/>
    <property type="match status" value="1"/>
</dbReference>
<evidence type="ECO:0000259" key="7">
    <source>
        <dbReference type="Pfam" id="PF04542"/>
    </source>
</evidence>
<dbReference type="InterPro" id="IPR013249">
    <property type="entry name" value="RNA_pol_sigma70_r4_t2"/>
</dbReference>
<evidence type="ECO:0000256" key="4">
    <source>
        <dbReference type="ARBA" id="ARBA00023125"/>
    </source>
</evidence>
<keyword evidence="2 6" id="KW-0805">Transcription regulation</keyword>
<gene>
    <name evidence="9" type="ORF">QWZ15_20940</name>
</gene>
<protein>
    <recommendedName>
        <fullName evidence="6">RNA polymerase sigma factor</fullName>
    </recommendedName>
</protein>
<keyword evidence="10" id="KW-1185">Reference proteome</keyword>
<keyword evidence="4 6" id="KW-0238">DNA-binding</keyword>
<accession>A0ABT8CD25</accession>
<organism evidence="9 10">
    <name type="scientific">Cyclobacterium jeungdonense</name>
    <dbReference type="NCBI Taxonomy" id="708087"/>
    <lineage>
        <taxon>Bacteria</taxon>
        <taxon>Pseudomonadati</taxon>
        <taxon>Bacteroidota</taxon>
        <taxon>Cytophagia</taxon>
        <taxon>Cytophagales</taxon>
        <taxon>Cyclobacteriaceae</taxon>
        <taxon>Cyclobacterium</taxon>
    </lineage>
</organism>
<dbReference type="PROSITE" id="PS01063">
    <property type="entry name" value="SIGMA70_ECF"/>
    <property type="match status" value="1"/>
</dbReference>
<dbReference type="Proteomes" id="UP001236663">
    <property type="component" value="Unassembled WGS sequence"/>
</dbReference>
<dbReference type="Pfam" id="PF04542">
    <property type="entry name" value="Sigma70_r2"/>
    <property type="match status" value="1"/>
</dbReference>
<feature type="domain" description="RNA polymerase sigma factor 70 region 4 type 2" evidence="8">
    <location>
        <begin position="128"/>
        <end position="176"/>
    </location>
</feature>
<dbReference type="RefSeq" id="WP_163383199.1">
    <property type="nucleotide sequence ID" value="NZ_JAUFQS010000047.1"/>
</dbReference>
<evidence type="ECO:0000256" key="2">
    <source>
        <dbReference type="ARBA" id="ARBA00023015"/>
    </source>
</evidence>
<proteinExistence type="inferred from homology"/>
<evidence type="ECO:0000256" key="3">
    <source>
        <dbReference type="ARBA" id="ARBA00023082"/>
    </source>
</evidence>
<dbReference type="EMBL" id="JAUFQS010000047">
    <property type="protein sequence ID" value="MDN3690302.1"/>
    <property type="molecule type" value="Genomic_DNA"/>
</dbReference>